<evidence type="ECO:0000313" key="8">
    <source>
        <dbReference type="EMBL" id="NME56909.1"/>
    </source>
</evidence>
<sequence length="208" mass="23448">MIEMKDGKKILTTPITDEDLADIHVGDIIYLNGSMTTCRDVAHRRLVEEGRELPVDVRNAAIFHAGPIIRPLENDKFEMVSIGPTTSMRMEKFEKEFVEKTGVKIIIGKGGMGPNTEYACKNFKALHCVFPAGNAVVAATEVEEIVDAQWRDLGMPETLWHCHVKELGPLIVSIDTDGRNLFEENKVIFNQRKDKAIEEICKHVKFIK</sequence>
<evidence type="ECO:0000256" key="1">
    <source>
        <dbReference type="ARBA" id="ARBA00008876"/>
    </source>
</evidence>
<comment type="subunit">
    <text evidence="2">Heterotetramer of two alpha and two beta subunits.</text>
</comment>
<dbReference type="EMBL" id="JABAFX010000010">
    <property type="protein sequence ID" value="NME56909.1"/>
    <property type="molecule type" value="Genomic_DNA"/>
</dbReference>
<evidence type="ECO:0000259" key="7">
    <source>
        <dbReference type="Pfam" id="PF05683"/>
    </source>
</evidence>
<evidence type="ECO:0000313" key="15">
    <source>
        <dbReference type="Proteomes" id="UP000580130"/>
    </source>
</evidence>
<dbReference type="RefSeq" id="WP_005330521.1">
    <property type="nucleotide sequence ID" value="NZ_CABJBB010000015.1"/>
</dbReference>
<evidence type="ECO:0000256" key="5">
    <source>
        <dbReference type="ARBA" id="ARBA00039250"/>
    </source>
</evidence>
<dbReference type="Proteomes" id="UP000284152">
    <property type="component" value="Unassembled WGS sequence"/>
</dbReference>
<keyword evidence="3 8" id="KW-0456">Lyase</keyword>
<accession>A0A3E4L7R9</accession>
<comment type="caution">
    <text evidence="11">The sequence shown here is derived from an EMBL/GenBank/DDBJ whole genome shotgun (WGS) entry which is preliminary data.</text>
</comment>
<reference evidence="12 13" key="1">
    <citation type="submission" date="2018-08" db="EMBL/GenBank/DDBJ databases">
        <title>A genome reference for cultivated species of the human gut microbiota.</title>
        <authorList>
            <person name="Zou Y."/>
            <person name="Xue W."/>
            <person name="Luo G."/>
        </authorList>
    </citation>
    <scope>NUCLEOTIDE SEQUENCE [LARGE SCALE GENOMIC DNA]</scope>
    <source>
        <strain evidence="11 13">AF36-1BH</strain>
        <strain evidence="10 14">AF42-21</strain>
        <strain evidence="9 12">OM03-2</strain>
    </source>
</reference>
<dbReference type="PANTHER" id="PTHR43351:SF3">
    <property type="entry name" value="L(+)-TARTRATE DEHYDRATASE SUBUNIT BETA"/>
    <property type="match status" value="1"/>
</dbReference>
<dbReference type="EMBL" id="QRNS01000024">
    <property type="protein sequence ID" value="RHK61205.1"/>
    <property type="molecule type" value="Genomic_DNA"/>
</dbReference>
<evidence type="ECO:0000313" key="12">
    <source>
        <dbReference type="Proteomes" id="UP000260841"/>
    </source>
</evidence>
<dbReference type="Pfam" id="PF05683">
    <property type="entry name" value="Fumerase_C"/>
    <property type="match status" value="1"/>
</dbReference>
<comment type="similarity">
    <text evidence="1">Belongs to the class-I fumarase family.</text>
</comment>
<evidence type="ECO:0000256" key="2">
    <source>
        <dbReference type="ARBA" id="ARBA00011103"/>
    </source>
</evidence>
<evidence type="ECO:0000313" key="10">
    <source>
        <dbReference type="EMBL" id="RHK61205.1"/>
    </source>
</evidence>
<dbReference type="Proteomes" id="UP000283325">
    <property type="component" value="Unassembled WGS sequence"/>
</dbReference>
<evidence type="ECO:0000256" key="3">
    <source>
        <dbReference type="ARBA" id="ARBA00023239"/>
    </source>
</evidence>
<dbReference type="InterPro" id="IPR004647">
    <property type="entry name" value="Fe-S_hydro-lyase_TtdB-typ_cat"/>
</dbReference>
<gene>
    <name evidence="8" type="primary">ttdB</name>
    <name evidence="10" type="ORF">DW054_13045</name>
    <name evidence="11" type="ORF">DWZ98_16360</name>
    <name evidence="9" type="ORF">DXB36_10775</name>
    <name evidence="8" type="ORF">HF855_05610</name>
</gene>
<dbReference type="Gene3D" id="3.20.130.10">
    <property type="entry name" value="Fe-S hydro-lyase, tartrate dehydratase beta-type, catalytic domain"/>
    <property type="match status" value="1"/>
</dbReference>
<name>A0A3E4L7R9_9FIRM</name>
<dbReference type="AlphaFoldDB" id="A0A3E4L7R9"/>
<evidence type="ECO:0000313" key="11">
    <source>
        <dbReference type="EMBL" id="RHL84127.1"/>
    </source>
</evidence>
<dbReference type="EC" id="4.2.1.32" evidence="4"/>
<dbReference type="EMBL" id="QSVB01000011">
    <property type="protein sequence ID" value="RGN90243.1"/>
    <property type="molecule type" value="Genomic_DNA"/>
</dbReference>
<dbReference type="NCBIfam" id="TIGR00723">
    <property type="entry name" value="ttdB_fumA_fumB"/>
    <property type="match status" value="1"/>
</dbReference>
<feature type="domain" description="Fe-S hydro-lyase tartrate dehydratase beta-type catalytic" evidence="7">
    <location>
        <begin position="11"/>
        <end position="184"/>
    </location>
</feature>
<dbReference type="Proteomes" id="UP000580130">
    <property type="component" value="Unassembled WGS sequence"/>
</dbReference>
<comment type="catalytic activity">
    <reaction evidence="6">
        <text>(2R,3R)-tartrate = oxaloacetate + H2O</text>
        <dbReference type="Rhea" id="RHEA:15413"/>
        <dbReference type="ChEBI" id="CHEBI:15377"/>
        <dbReference type="ChEBI" id="CHEBI:16452"/>
        <dbReference type="ChEBI" id="CHEBI:30924"/>
        <dbReference type="EC" id="4.2.1.32"/>
    </reaction>
</comment>
<evidence type="ECO:0000256" key="4">
    <source>
        <dbReference type="ARBA" id="ARBA00039027"/>
    </source>
</evidence>
<dbReference type="GeneID" id="92863591"/>
<protein>
    <recommendedName>
        <fullName evidence="5">L(+)-tartrate dehydratase subunit beta</fullName>
        <ecNumber evidence="4">4.2.1.32</ecNumber>
    </recommendedName>
</protein>
<proteinExistence type="inferred from homology"/>
<dbReference type="GO" id="GO:0008730">
    <property type="term" value="F:L(+)-tartrate dehydratase activity"/>
    <property type="evidence" value="ECO:0007669"/>
    <property type="project" value="UniProtKB-EC"/>
</dbReference>
<dbReference type="InterPro" id="IPR036660">
    <property type="entry name" value="Fe-S_hydroAse_TtdB_cat_sf"/>
</dbReference>
<dbReference type="SUPFAM" id="SSF117457">
    <property type="entry name" value="FumA C-terminal domain-like"/>
    <property type="match status" value="1"/>
</dbReference>
<organism evidence="11 13">
    <name type="scientific">Dorea formicigenerans</name>
    <dbReference type="NCBI Taxonomy" id="39486"/>
    <lineage>
        <taxon>Bacteria</taxon>
        <taxon>Bacillati</taxon>
        <taxon>Bacillota</taxon>
        <taxon>Clostridia</taxon>
        <taxon>Lachnospirales</taxon>
        <taxon>Lachnospiraceae</taxon>
        <taxon>Dorea</taxon>
    </lineage>
</organism>
<evidence type="ECO:0000313" key="9">
    <source>
        <dbReference type="EMBL" id="RGN90243.1"/>
    </source>
</evidence>
<dbReference type="EMBL" id="QRPD01000021">
    <property type="protein sequence ID" value="RHL84127.1"/>
    <property type="molecule type" value="Genomic_DNA"/>
</dbReference>
<dbReference type="PANTHER" id="PTHR43351">
    <property type="entry name" value="L(+)-TARTRATE DEHYDRATASE SUBUNIT BETA"/>
    <property type="match status" value="1"/>
</dbReference>
<dbReference type="Proteomes" id="UP000260841">
    <property type="component" value="Unassembled WGS sequence"/>
</dbReference>
<evidence type="ECO:0000313" key="14">
    <source>
        <dbReference type="Proteomes" id="UP000284152"/>
    </source>
</evidence>
<evidence type="ECO:0000313" key="13">
    <source>
        <dbReference type="Proteomes" id="UP000283325"/>
    </source>
</evidence>
<dbReference type="NCBIfam" id="NF006082">
    <property type="entry name" value="PRK08228.1"/>
    <property type="match status" value="1"/>
</dbReference>
<evidence type="ECO:0000256" key="6">
    <source>
        <dbReference type="ARBA" id="ARBA00049253"/>
    </source>
</evidence>
<reference evidence="8 15" key="2">
    <citation type="submission" date="2020-04" db="EMBL/GenBank/DDBJ databases">
        <authorList>
            <person name="Hitch T.C.A."/>
            <person name="Wylensek D."/>
            <person name="Clavel T."/>
        </authorList>
    </citation>
    <scope>NUCLEOTIDE SEQUENCE [LARGE SCALE GENOMIC DNA]</scope>
    <source>
        <strain evidence="8 15">BSM-383-APC-5F</strain>
    </source>
</reference>